<sequence length="479" mass="51469">MYKTDGIRNPQIDDQSWWLSEALAHRSSDTPTCAPLKSEIDVDVAIVGGGFTGLWTALALKQRQPALKVSLIEAKICGAGASGKNGGLVGGYWGALPSVAARLGAGVAVEIAQAGTRAQNALREYARNALSDLWWREAGSVMVAASAAQLNTVEDAALAAEGLGYPDSARLLNEKEVQAICKNTAFSRGIYYPEGATIHPGRLVRELREHALSLGIRVFENTPMLELKRSSPNCIITPSGKLLAKEVVLATNTELTRLKEVSPYVTLFSSYAGMTASAPEAISQSGWAGDQSLTDARMFVHYFRKTPDNRILMGSGSGPIAFGANTTSPSLYTDKGTALRVLHGKGRLLPNFRNVPMESIWGGPIDVASDRLPYFGTIPGTRVHYACGYSGHGVNPTYIGGQCLASLVLKQKDYWANLPFCTRDRPTFPVEPFRFLGGRAIRWGIISKEDAEDTNGAPQLHARALAALPRVLGLKVGTR</sequence>
<reference evidence="3 4" key="1">
    <citation type="submission" date="2023-07" db="EMBL/GenBank/DDBJ databases">
        <title>Sorghum-associated microbial communities from plants grown in Nebraska, USA.</title>
        <authorList>
            <person name="Schachtman D."/>
        </authorList>
    </citation>
    <scope>NUCLEOTIDE SEQUENCE [LARGE SCALE GENOMIC DNA]</scope>
    <source>
        <strain evidence="3 4">DS1730</strain>
    </source>
</reference>
<gene>
    <name evidence="3" type="ORF">J2782_004451</name>
</gene>
<dbReference type="InterPro" id="IPR006076">
    <property type="entry name" value="FAD-dep_OxRdtase"/>
</dbReference>
<dbReference type="Proteomes" id="UP001184614">
    <property type="component" value="Unassembled WGS sequence"/>
</dbReference>
<dbReference type="EMBL" id="JAVDQT010000014">
    <property type="protein sequence ID" value="MDR6434698.1"/>
    <property type="molecule type" value="Genomic_DNA"/>
</dbReference>
<dbReference type="PANTHER" id="PTHR13847">
    <property type="entry name" value="SARCOSINE DEHYDROGENASE-RELATED"/>
    <property type="match status" value="1"/>
</dbReference>
<comment type="caution">
    <text evidence="3">The sequence shown here is derived from an EMBL/GenBank/DDBJ whole genome shotgun (WGS) entry which is preliminary data.</text>
</comment>
<evidence type="ECO:0000313" key="3">
    <source>
        <dbReference type="EMBL" id="MDR6434698.1"/>
    </source>
</evidence>
<keyword evidence="1" id="KW-0560">Oxidoreductase</keyword>
<dbReference type="SUPFAM" id="SSF51905">
    <property type="entry name" value="FAD/NAD(P)-binding domain"/>
    <property type="match status" value="1"/>
</dbReference>
<dbReference type="Gene3D" id="3.50.50.60">
    <property type="entry name" value="FAD/NAD(P)-binding domain"/>
    <property type="match status" value="1"/>
</dbReference>
<dbReference type="Gene3D" id="3.30.9.10">
    <property type="entry name" value="D-Amino Acid Oxidase, subunit A, domain 2"/>
    <property type="match status" value="1"/>
</dbReference>
<evidence type="ECO:0000256" key="1">
    <source>
        <dbReference type="ARBA" id="ARBA00023002"/>
    </source>
</evidence>
<keyword evidence="4" id="KW-1185">Reference proteome</keyword>
<feature type="domain" description="FAD dependent oxidoreductase" evidence="2">
    <location>
        <begin position="43"/>
        <end position="407"/>
    </location>
</feature>
<dbReference type="PANTHER" id="PTHR13847:SF285">
    <property type="entry name" value="FAD DEPENDENT OXIDOREDUCTASE DOMAIN-CONTAINING PROTEIN"/>
    <property type="match status" value="1"/>
</dbReference>
<proteinExistence type="predicted"/>
<evidence type="ECO:0000259" key="2">
    <source>
        <dbReference type="Pfam" id="PF01266"/>
    </source>
</evidence>
<evidence type="ECO:0000313" key="4">
    <source>
        <dbReference type="Proteomes" id="UP001184614"/>
    </source>
</evidence>
<dbReference type="RefSeq" id="WP_310016168.1">
    <property type="nucleotide sequence ID" value="NZ_JAVDQT010000014.1"/>
</dbReference>
<organism evidence="3 4">
    <name type="scientific">Brucella pseudogrignonensis</name>
    <dbReference type="NCBI Taxonomy" id="419475"/>
    <lineage>
        <taxon>Bacteria</taxon>
        <taxon>Pseudomonadati</taxon>
        <taxon>Pseudomonadota</taxon>
        <taxon>Alphaproteobacteria</taxon>
        <taxon>Hyphomicrobiales</taxon>
        <taxon>Brucellaceae</taxon>
        <taxon>Brucella/Ochrobactrum group</taxon>
        <taxon>Brucella</taxon>
    </lineage>
</organism>
<protein>
    <submittedName>
        <fullName evidence="3">Glycine/D-amino acid oxidase-like deaminating enzyme</fullName>
    </submittedName>
</protein>
<dbReference type="InterPro" id="IPR036188">
    <property type="entry name" value="FAD/NAD-bd_sf"/>
</dbReference>
<accession>A0ABU1MF54</accession>
<name>A0ABU1MF54_9HYPH</name>
<dbReference type="Pfam" id="PF01266">
    <property type="entry name" value="DAO"/>
    <property type="match status" value="1"/>
</dbReference>